<gene>
    <name evidence="2" type="ORF">A2893_04660</name>
</gene>
<feature type="transmembrane region" description="Helical" evidence="1">
    <location>
        <begin position="102"/>
        <end position="120"/>
    </location>
</feature>
<feature type="transmembrane region" description="Helical" evidence="1">
    <location>
        <begin position="129"/>
        <end position="150"/>
    </location>
</feature>
<feature type="transmembrane region" description="Helical" evidence="1">
    <location>
        <begin position="238"/>
        <end position="257"/>
    </location>
</feature>
<keyword evidence="1" id="KW-0812">Transmembrane</keyword>
<comment type="caution">
    <text evidence="2">The sequence shown here is derived from an EMBL/GenBank/DDBJ whole genome shotgun (WGS) entry which is preliminary data.</text>
</comment>
<proteinExistence type="predicted"/>
<dbReference type="STRING" id="1802521.A2893_04660"/>
<name>A0A1F8BLG8_9BACT</name>
<reference evidence="2 3" key="1">
    <citation type="journal article" date="2016" name="Nat. Commun.">
        <title>Thousands of microbial genomes shed light on interconnected biogeochemical processes in an aquifer system.</title>
        <authorList>
            <person name="Anantharaman K."/>
            <person name="Brown C.T."/>
            <person name="Hug L.A."/>
            <person name="Sharon I."/>
            <person name="Castelle C.J."/>
            <person name="Probst A.J."/>
            <person name="Thomas B.C."/>
            <person name="Singh A."/>
            <person name="Wilkins M.J."/>
            <person name="Karaoz U."/>
            <person name="Brodie E.L."/>
            <person name="Williams K.H."/>
            <person name="Hubbard S.S."/>
            <person name="Banfield J.F."/>
        </authorList>
    </citation>
    <scope>NUCLEOTIDE SEQUENCE [LARGE SCALE GENOMIC DNA]</scope>
</reference>
<feature type="transmembrane region" description="Helical" evidence="1">
    <location>
        <begin position="290"/>
        <end position="312"/>
    </location>
</feature>
<protein>
    <recommendedName>
        <fullName evidence="4">Glycosyltransferase RgtA/B/C/D-like domain-containing protein</fullName>
    </recommendedName>
</protein>
<keyword evidence="1" id="KW-0472">Membrane</keyword>
<feature type="transmembrane region" description="Helical" evidence="1">
    <location>
        <begin position="51"/>
        <end position="72"/>
    </location>
</feature>
<sequence>MKRLALIFLGIVSFTLRFYKLGVIPKGISMEEASFGLSIAKFFGDEILNPFFVRLPFAILGILSVFVFYSLLCRFGESFKFSYLSSLLLTLTPWHIQESRIVSKGILLTFILILLALIFSKQLKSRTKLLTYSAFLLSTLLFVATLLISLPKVSDAVDIERQEAANVISVKMSRVFSNKAVESYRKNVFTIYEHLDYGVYFFNGHPRQRWGVEETQKLFISFIPLIIIGIIKLRNNKGLLLGVLFIFLVTLFTFLEYRDPSETLPLVFIFVFFSASGLTYLLNKKENLKVFYILLLILGYEFFNFNVIYFLGLSESTFSPRRPVYEDLVKNVNHVRRNDEKVLVNERLLKPKIFFQFYLKDPAPNDFEFRNYNVWNEDDKNVLFVDVLPFEPSPTESLYTKEGNFPEKLTFLYEINDEQLKQTVFIYRYDKN</sequence>
<dbReference type="EMBL" id="MGHH01000007">
    <property type="protein sequence ID" value="OGM64917.1"/>
    <property type="molecule type" value="Genomic_DNA"/>
</dbReference>
<evidence type="ECO:0008006" key="4">
    <source>
        <dbReference type="Google" id="ProtNLM"/>
    </source>
</evidence>
<feature type="transmembrane region" description="Helical" evidence="1">
    <location>
        <begin position="263"/>
        <end position="283"/>
    </location>
</feature>
<dbReference type="Proteomes" id="UP000176725">
    <property type="component" value="Unassembled WGS sequence"/>
</dbReference>
<evidence type="ECO:0000313" key="3">
    <source>
        <dbReference type="Proteomes" id="UP000176725"/>
    </source>
</evidence>
<keyword evidence="1" id="KW-1133">Transmembrane helix</keyword>
<accession>A0A1F8BLG8</accession>
<organism evidence="2 3">
    <name type="scientific">Candidatus Woesebacteria bacterium RIFCSPLOWO2_01_FULL_39_25</name>
    <dbReference type="NCBI Taxonomy" id="1802521"/>
    <lineage>
        <taxon>Bacteria</taxon>
        <taxon>Candidatus Woeseibacteriota</taxon>
    </lineage>
</organism>
<evidence type="ECO:0000256" key="1">
    <source>
        <dbReference type="SAM" id="Phobius"/>
    </source>
</evidence>
<evidence type="ECO:0000313" key="2">
    <source>
        <dbReference type="EMBL" id="OGM64917.1"/>
    </source>
</evidence>
<dbReference type="AlphaFoldDB" id="A0A1F8BLG8"/>